<dbReference type="EMBL" id="CP009888">
    <property type="protein sequence ID" value="AIY64903.1"/>
    <property type="molecule type" value="Genomic_DNA"/>
</dbReference>
<dbReference type="eggNOG" id="COG3026">
    <property type="taxonomic scope" value="Bacteria"/>
</dbReference>
<evidence type="ECO:0000313" key="9">
    <source>
        <dbReference type="Proteomes" id="UP000030341"/>
    </source>
</evidence>
<evidence type="ECO:0000256" key="4">
    <source>
        <dbReference type="ARBA" id="ARBA00022764"/>
    </source>
</evidence>
<evidence type="ECO:0000313" key="8">
    <source>
        <dbReference type="EMBL" id="AIY64903.1"/>
    </source>
</evidence>
<evidence type="ECO:0000256" key="5">
    <source>
        <dbReference type="SAM" id="SignalP"/>
    </source>
</evidence>
<dbReference type="PANTHER" id="PTHR38782">
    <property type="match status" value="1"/>
</dbReference>
<feature type="signal peptide" evidence="5">
    <location>
        <begin position="1"/>
        <end position="18"/>
    </location>
</feature>
<dbReference type="KEGG" id="pseo:OM33_06880"/>
<dbReference type="Gene3D" id="2.50.20.10">
    <property type="entry name" value="Lipoprotein localisation LolA/LolB/LppX"/>
    <property type="match status" value="1"/>
</dbReference>
<gene>
    <name evidence="8" type="ORF">OM33_06880</name>
</gene>
<evidence type="ECO:0000259" key="6">
    <source>
        <dbReference type="Pfam" id="PF03888"/>
    </source>
</evidence>
<keyword evidence="3 5" id="KW-0732">Signal</keyword>
<reference evidence="8 9" key="1">
    <citation type="submission" date="2014-11" db="EMBL/GenBank/DDBJ databases">
        <title>Complete Genome Sequence of Pseudoalteromonas sp. Strain OCN003 Isolated from Kaneohe Bay, Oahu, Hawaii.</title>
        <authorList>
            <person name="Beurmann S."/>
            <person name="Videau P."/>
            <person name="Ushijima B."/>
            <person name="Smith A.M."/>
            <person name="Aeby G.S."/>
            <person name="Callahan S.M."/>
            <person name="Belcaid M."/>
        </authorList>
    </citation>
    <scope>NUCLEOTIDE SEQUENCE [LARGE SCALE GENOMIC DNA]</scope>
    <source>
        <strain evidence="8 9">OCN003</strain>
    </source>
</reference>
<comment type="similarity">
    <text evidence="2">Belongs to the RseB family.</text>
</comment>
<dbReference type="InterPro" id="IPR033434">
    <property type="entry name" value="MucB/RseB_N"/>
</dbReference>
<dbReference type="InterPro" id="IPR038484">
    <property type="entry name" value="MucB/RseB_C_sf"/>
</dbReference>
<dbReference type="CDD" id="cd16327">
    <property type="entry name" value="RseB"/>
    <property type="match status" value="1"/>
</dbReference>
<feature type="domain" description="MucB/RseB N-terminal" evidence="6">
    <location>
        <begin position="23"/>
        <end position="206"/>
    </location>
</feature>
<dbReference type="InterPro" id="IPR033436">
    <property type="entry name" value="MucB/RseB_C"/>
</dbReference>
<keyword evidence="9" id="KW-1185">Reference proteome</keyword>
<dbReference type="HOGENOM" id="CLU_054710_1_0_6"/>
<dbReference type="Pfam" id="PF17188">
    <property type="entry name" value="MucB_RseB_C"/>
    <property type="match status" value="1"/>
</dbReference>
<organism evidence="8 9">
    <name type="scientific">Pseudoalteromonas piratica</name>
    <dbReference type="NCBI Taxonomy" id="1348114"/>
    <lineage>
        <taxon>Bacteria</taxon>
        <taxon>Pseudomonadati</taxon>
        <taxon>Pseudomonadota</taxon>
        <taxon>Gammaproteobacteria</taxon>
        <taxon>Alteromonadales</taxon>
        <taxon>Pseudoalteromonadaceae</taxon>
        <taxon>Pseudoalteromonas</taxon>
    </lineage>
</organism>
<dbReference type="GO" id="GO:0032885">
    <property type="term" value="P:regulation of polysaccharide biosynthetic process"/>
    <property type="evidence" value="ECO:0007669"/>
    <property type="project" value="TreeGrafter"/>
</dbReference>
<proteinExistence type="inferred from homology"/>
<dbReference type="PIRSF" id="PIRSF005427">
    <property type="entry name" value="RseB"/>
    <property type="match status" value="1"/>
</dbReference>
<evidence type="ECO:0000259" key="7">
    <source>
        <dbReference type="Pfam" id="PF17188"/>
    </source>
</evidence>
<protein>
    <submittedName>
        <fullName evidence="8">Metal ABC transporter ATPase</fullName>
    </submittedName>
</protein>
<evidence type="ECO:0000256" key="1">
    <source>
        <dbReference type="ARBA" id="ARBA00004418"/>
    </source>
</evidence>
<dbReference type="InterPro" id="IPR005588">
    <property type="entry name" value="MucB_RseB"/>
</dbReference>
<dbReference type="STRING" id="1348114.OM33_06880"/>
<evidence type="ECO:0000256" key="2">
    <source>
        <dbReference type="ARBA" id="ARBA00008150"/>
    </source>
</evidence>
<dbReference type="AlphaFoldDB" id="A0A0A7EED1"/>
<accession>A0A0A7EED1</accession>
<dbReference type="Gene3D" id="3.30.200.100">
    <property type="entry name" value="MucB/RseB, C-terminal domain"/>
    <property type="match status" value="1"/>
</dbReference>
<dbReference type="GO" id="GO:0030288">
    <property type="term" value="C:outer membrane-bounded periplasmic space"/>
    <property type="evidence" value="ECO:0007669"/>
    <property type="project" value="TreeGrafter"/>
</dbReference>
<name>A0A0A7EED1_9GAMM</name>
<dbReference type="Proteomes" id="UP000030341">
    <property type="component" value="Chromosome 1"/>
</dbReference>
<comment type="subcellular location">
    <subcellularLocation>
        <location evidence="1">Periplasm</location>
    </subcellularLocation>
</comment>
<dbReference type="GO" id="GO:0045152">
    <property type="term" value="F:antisigma factor binding"/>
    <property type="evidence" value="ECO:0007669"/>
    <property type="project" value="TreeGrafter"/>
</dbReference>
<keyword evidence="4" id="KW-0574">Periplasm</keyword>
<feature type="chain" id="PRO_5002027927" evidence="5">
    <location>
        <begin position="19"/>
        <end position="314"/>
    </location>
</feature>
<evidence type="ECO:0000256" key="3">
    <source>
        <dbReference type="ARBA" id="ARBA00022729"/>
    </source>
</evidence>
<feature type="domain" description="MucB/RseB C-terminal" evidence="7">
    <location>
        <begin position="217"/>
        <end position="311"/>
    </location>
</feature>
<dbReference type="OrthoDB" id="7067274at2"/>
<dbReference type="RefSeq" id="WP_038640297.1">
    <property type="nucleotide sequence ID" value="NZ_CP009888.1"/>
</dbReference>
<dbReference type="PANTHER" id="PTHR38782:SF1">
    <property type="entry name" value="SIGMA-E FACTOR REGULATORY PROTEIN RSEB"/>
    <property type="match status" value="1"/>
</dbReference>
<dbReference type="Pfam" id="PF03888">
    <property type="entry name" value="MucB_RseB"/>
    <property type="match status" value="1"/>
</dbReference>
<sequence length="314" mass="34557">MRLFVVLAWLVVALPSFASEPNEAKQLLLDMAETVKKSNFTASFVVVKGRNNIEPYAWRHANYNGTELEHLSLLDGAGVEMLRVGNVVTYFEPQNTPYSLYSSSLAGPIPSVIFNDISDLEPHYHFALGGKSRISGRVAQLVRIESKDQSKFNYWLWLDGQSKLPLKTAYVSATGEIVEQLQMTNVSFSEQPSVELIEMSQQNLPAPVAAASDDNSIETWQIEAMPAGFALIKSERQTLNLNGELADYYLYSDGLIEVSVFIQRPLASNGRSKALSAGATTVFIHQAAGYEVSVIGQLPPMTAKLVAESVKRAH</sequence>